<organism evidence="16 17">
    <name type="scientific">Bifidobacterium oedipodis</name>
    <dbReference type="NCBI Taxonomy" id="2675322"/>
    <lineage>
        <taxon>Bacteria</taxon>
        <taxon>Bacillati</taxon>
        <taxon>Actinomycetota</taxon>
        <taxon>Actinomycetes</taxon>
        <taxon>Bifidobacteriales</taxon>
        <taxon>Bifidobacteriaceae</taxon>
        <taxon>Bifidobacterium</taxon>
    </lineage>
</organism>
<keyword evidence="9" id="KW-0411">Iron-sulfur</keyword>
<keyword evidence="8" id="KW-0408">Iron</keyword>
<comment type="catalytic activity">
    <reaction evidence="12">
        <text>L-serine = pyruvate + NH4(+)</text>
        <dbReference type="Rhea" id="RHEA:19169"/>
        <dbReference type="ChEBI" id="CHEBI:15361"/>
        <dbReference type="ChEBI" id="CHEBI:28938"/>
        <dbReference type="ChEBI" id="CHEBI:33384"/>
        <dbReference type="EC" id="4.3.1.17"/>
    </reaction>
</comment>
<evidence type="ECO:0000256" key="7">
    <source>
        <dbReference type="ARBA" id="ARBA00022723"/>
    </source>
</evidence>
<evidence type="ECO:0000256" key="3">
    <source>
        <dbReference type="ARBA" id="ARBA00008636"/>
    </source>
</evidence>
<feature type="region of interest" description="Disordered" evidence="13">
    <location>
        <begin position="109"/>
        <end position="138"/>
    </location>
</feature>
<name>A0A7Y0ERL0_9BIFI</name>
<dbReference type="Pfam" id="PF03315">
    <property type="entry name" value="SDH_beta"/>
    <property type="match status" value="1"/>
</dbReference>
<comment type="caution">
    <text evidence="16">The sequence shown here is derived from an EMBL/GenBank/DDBJ whole genome shotgun (WGS) entry which is preliminary data.</text>
</comment>
<evidence type="ECO:0000256" key="5">
    <source>
        <dbReference type="ARBA" id="ARBA00022432"/>
    </source>
</evidence>
<comment type="pathway">
    <text evidence="2">Carbohydrate biosynthesis; gluconeogenesis.</text>
</comment>
<gene>
    <name evidence="16" type="ORF">G1C95_2326</name>
</gene>
<evidence type="ECO:0000313" key="17">
    <source>
        <dbReference type="Proteomes" id="UP000532194"/>
    </source>
</evidence>
<evidence type="ECO:0000256" key="10">
    <source>
        <dbReference type="ARBA" id="ARBA00023239"/>
    </source>
</evidence>
<dbReference type="NCBIfam" id="TIGR00720">
    <property type="entry name" value="sda_mono"/>
    <property type="match status" value="1"/>
</dbReference>
<keyword evidence="10" id="KW-0456">Lyase</keyword>
<dbReference type="PANTHER" id="PTHR30182">
    <property type="entry name" value="L-SERINE DEHYDRATASE"/>
    <property type="match status" value="1"/>
</dbReference>
<reference evidence="16 17" key="1">
    <citation type="submission" date="2020-02" db="EMBL/GenBank/DDBJ databases">
        <title>Characterization of phylogenetic diversity of novel bifidobacterial species isolated in Czech ZOOs.</title>
        <authorList>
            <person name="Lugli G.A."/>
            <person name="Vera N.B."/>
            <person name="Ventura M."/>
        </authorList>
    </citation>
    <scope>NUCLEOTIDE SEQUENCE [LARGE SCALE GENOMIC DNA]</scope>
    <source>
        <strain evidence="16 17">DSM 109957</strain>
    </source>
</reference>
<evidence type="ECO:0000259" key="15">
    <source>
        <dbReference type="Pfam" id="PF03315"/>
    </source>
</evidence>
<dbReference type="Pfam" id="PF03313">
    <property type="entry name" value="SDH_alpha"/>
    <property type="match status" value="1"/>
</dbReference>
<dbReference type="InterPro" id="IPR029009">
    <property type="entry name" value="ASB_dom_sf"/>
</dbReference>
<evidence type="ECO:0000256" key="13">
    <source>
        <dbReference type="SAM" id="MobiDB-lite"/>
    </source>
</evidence>
<dbReference type="EC" id="4.3.1.17" evidence="4"/>
<evidence type="ECO:0000256" key="9">
    <source>
        <dbReference type="ARBA" id="ARBA00023014"/>
    </source>
</evidence>
<keyword evidence="5" id="KW-0312">Gluconeogenesis</keyword>
<dbReference type="GO" id="GO:0003941">
    <property type="term" value="F:L-serine ammonia-lyase activity"/>
    <property type="evidence" value="ECO:0007669"/>
    <property type="project" value="UniProtKB-EC"/>
</dbReference>
<accession>A0A7Y0ERL0</accession>
<dbReference type="GO" id="GO:0006094">
    <property type="term" value="P:gluconeogenesis"/>
    <property type="evidence" value="ECO:0007669"/>
    <property type="project" value="UniProtKB-KW"/>
</dbReference>
<dbReference type="InterPro" id="IPR004644">
    <property type="entry name" value="Fe-S_L-Ser_mono"/>
</dbReference>
<dbReference type="SUPFAM" id="SSF143548">
    <property type="entry name" value="Serine metabolism enzymes domain"/>
    <property type="match status" value="2"/>
</dbReference>
<keyword evidence="17" id="KW-1185">Reference proteome</keyword>
<dbReference type="GO" id="GO:0046872">
    <property type="term" value="F:metal ion binding"/>
    <property type="evidence" value="ECO:0007669"/>
    <property type="project" value="UniProtKB-KW"/>
</dbReference>
<dbReference type="GO" id="GO:0051539">
    <property type="term" value="F:4 iron, 4 sulfur cluster binding"/>
    <property type="evidence" value="ECO:0007669"/>
    <property type="project" value="UniProtKB-KW"/>
</dbReference>
<dbReference type="InterPro" id="IPR051318">
    <property type="entry name" value="Fe-S_L-Ser"/>
</dbReference>
<evidence type="ECO:0000256" key="1">
    <source>
        <dbReference type="ARBA" id="ARBA00001966"/>
    </source>
</evidence>
<proteinExistence type="inferred from homology"/>
<comment type="similarity">
    <text evidence="3">Belongs to the iron-sulfur dependent L-serine dehydratase family.</text>
</comment>
<evidence type="ECO:0000256" key="2">
    <source>
        <dbReference type="ARBA" id="ARBA00004742"/>
    </source>
</evidence>
<feature type="domain" description="Serine dehydratase beta chain" evidence="15">
    <location>
        <begin position="3"/>
        <end position="191"/>
    </location>
</feature>
<evidence type="ECO:0000256" key="6">
    <source>
        <dbReference type="ARBA" id="ARBA00022485"/>
    </source>
</evidence>
<dbReference type="PANTHER" id="PTHR30182:SF1">
    <property type="entry name" value="L-SERINE DEHYDRATASE 1"/>
    <property type="match status" value="1"/>
</dbReference>
<keyword evidence="7" id="KW-0479">Metal-binding</keyword>
<sequence>MFSVLDMFTIGVGPSSSHTVGPMVAAHDFVASLQRDHYLPQVSRVATTLYGSLALTGLGHGTDRAIMAGLEGNLPATVDTQHMLRIRETCALDNTLNLGGSLGGDLGAGLGSDDGHNSDLGNNSNSNLETADQSSPGAHRIAFNYERDMTFEMWQRMAAHPNGMRFQAFDADGRLLSEQVWYSIGGGFVRQGKPDDPIIGIHDQPPAGTSFADVADAADTDAADTGTAGDAMTAAPYPFSSSDELMALCHTHNMSIADIVWANETATMPAKQVNDRIDNIWRVMRECVNHGCTSREATLPGGLDVPRRAPKMYRRLASNSDVLRRNSQRIDAVLESSDAAWVNLFALAVSEENAGGGRIVTAPTNGSAGIIPAVLHYYWHFVANANMQGVREFLLTAGAIGYLFKRNASISGAEVGCQGEVGSACSMAAAGLCAVMGGTPSQVENAAEIGIEHNLGLTCDPVGGLVQIPCIERNAMAANTAINAVRMAMLGDGSHIVTLDQAIATMKQTGEDMMAKYKETSKGGLAVNVVEC</sequence>
<feature type="domain" description="Serine dehydratase-like alpha subunit" evidence="14">
    <location>
        <begin position="252"/>
        <end position="526"/>
    </location>
</feature>
<evidence type="ECO:0000313" key="16">
    <source>
        <dbReference type="EMBL" id="NMM95138.1"/>
    </source>
</evidence>
<evidence type="ECO:0000259" key="14">
    <source>
        <dbReference type="Pfam" id="PF03313"/>
    </source>
</evidence>
<evidence type="ECO:0000256" key="12">
    <source>
        <dbReference type="ARBA" id="ARBA00049406"/>
    </source>
</evidence>
<dbReference type="AlphaFoldDB" id="A0A7Y0ERL0"/>
<feature type="compositionally biased region" description="Low complexity" evidence="13">
    <location>
        <begin position="118"/>
        <end position="128"/>
    </location>
</feature>
<evidence type="ECO:0000256" key="8">
    <source>
        <dbReference type="ARBA" id="ARBA00023004"/>
    </source>
</evidence>
<protein>
    <recommendedName>
        <fullName evidence="4">L-serine ammonia-lyase</fullName>
        <ecNumber evidence="4">4.3.1.17</ecNumber>
    </recommendedName>
    <alternativeName>
        <fullName evidence="11">L-serine deaminase</fullName>
    </alternativeName>
</protein>
<dbReference type="Proteomes" id="UP000532194">
    <property type="component" value="Unassembled WGS sequence"/>
</dbReference>
<evidence type="ECO:0000256" key="11">
    <source>
        <dbReference type="ARBA" id="ARBA00041766"/>
    </source>
</evidence>
<evidence type="ECO:0000256" key="4">
    <source>
        <dbReference type="ARBA" id="ARBA00012093"/>
    </source>
</evidence>
<dbReference type="InterPro" id="IPR005130">
    <property type="entry name" value="Ser_deHydtase-like_asu"/>
</dbReference>
<dbReference type="Gene3D" id="3.30.1330.90">
    <property type="entry name" value="D-3-phosphoglycerate dehydrogenase, domain 3"/>
    <property type="match status" value="1"/>
</dbReference>
<dbReference type="InterPro" id="IPR005131">
    <property type="entry name" value="Ser_deHydtase_bsu"/>
</dbReference>
<comment type="cofactor">
    <cofactor evidence="1">
        <name>[4Fe-4S] cluster</name>
        <dbReference type="ChEBI" id="CHEBI:49883"/>
    </cofactor>
</comment>
<dbReference type="EMBL" id="JAAIII010000009">
    <property type="protein sequence ID" value="NMM95138.1"/>
    <property type="molecule type" value="Genomic_DNA"/>
</dbReference>
<keyword evidence="6" id="KW-0004">4Fe-4S</keyword>